<reference evidence="1" key="1">
    <citation type="submission" date="2019-04" db="EMBL/GenBank/DDBJ databases">
        <title>Sequencing of skin fungus with MAO and IRED activity.</title>
        <authorList>
            <person name="Marsaioli A.J."/>
            <person name="Bonatto J.M.C."/>
            <person name="Reis Junior O."/>
        </authorList>
    </citation>
    <scope>NUCLEOTIDE SEQUENCE</scope>
    <source>
        <strain evidence="1">28M1</strain>
    </source>
</reference>
<sequence>MASGIIDVHSLDPTPMEVHRTLIVKFDSMHEYPLEMLSPNWHAEPNNPSIFRCWFELKIKMGLQPDDSNQPAVDSSTIGPIAFNASDTIIRITNQHSFLYIGFRNPLRRGELEKVVLLQDESEDWTGQIPELMEEMLNSEHNETVARREGSEQLYIGSNTTITFDQIVTTLTVTKLGTSNAKVTEDGMLPIGVFDVDPGSWQ</sequence>
<name>A0A9P5C1G5_9PLEO</name>
<accession>A0A9P5C1G5</accession>
<dbReference type="EMBL" id="SWKV01000022">
    <property type="protein sequence ID" value="KAF3041118.1"/>
    <property type="molecule type" value="Genomic_DNA"/>
</dbReference>
<evidence type="ECO:0000313" key="2">
    <source>
        <dbReference type="Proteomes" id="UP000758155"/>
    </source>
</evidence>
<proteinExistence type="predicted"/>
<evidence type="ECO:0000313" key="1">
    <source>
        <dbReference type="EMBL" id="KAF3041118.1"/>
    </source>
</evidence>
<dbReference type="Proteomes" id="UP000758155">
    <property type="component" value="Unassembled WGS sequence"/>
</dbReference>
<gene>
    <name evidence="1" type="ORF">E8E12_007359</name>
</gene>
<comment type="caution">
    <text evidence="1">The sequence shown here is derived from an EMBL/GenBank/DDBJ whole genome shotgun (WGS) entry which is preliminary data.</text>
</comment>
<protein>
    <submittedName>
        <fullName evidence="1">Uncharacterized protein</fullName>
    </submittedName>
</protein>
<organism evidence="1 2">
    <name type="scientific">Didymella heteroderae</name>
    <dbReference type="NCBI Taxonomy" id="1769908"/>
    <lineage>
        <taxon>Eukaryota</taxon>
        <taxon>Fungi</taxon>
        <taxon>Dikarya</taxon>
        <taxon>Ascomycota</taxon>
        <taxon>Pezizomycotina</taxon>
        <taxon>Dothideomycetes</taxon>
        <taxon>Pleosporomycetidae</taxon>
        <taxon>Pleosporales</taxon>
        <taxon>Pleosporineae</taxon>
        <taxon>Didymellaceae</taxon>
        <taxon>Didymella</taxon>
    </lineage>
</organism>
<dbReference type="AlphaFoldDB" id="A0A9P5C1G5"/>
<keyword evidence="2" id="KW-1185">Reference proteome</keyword>